<evidence type="ECO:0000313" key="2">
    <source>
        <dbReference type="EMBL" id="KZT18028.1"/>
    </source>
</evidence>
<dbReference type="OrthoDB" id="3197907at2759"/>
<keyword evidence="3" id="KW-1185">Reference proteome</keyword>
<dbReference type="Proteomes" id="UP000076761">
    <property type="component" value="Unassembled WGS sequence"/>
</dbReference>
<dbReference type="InterPro" id="IPR007889">
    <property type="entry name" value="HTH_Psq"/>
</dbReference>
<name>A0A165M8H2_9AGAM</name>
<accession>A0A165M8H2</accession>
<dbReference type="Pfam" id="PF05225">
    <property type="entry name" value="HTH_psq"/>
    <property type="match status" value="1"/>
</dbReference>
<feature type="domain" description="HTH psq-type" evidence="1">
    <location>
        <begin position="25"/>
        <end position="71"/>
    </location>
</feature>
<gene>
    <name evidence="2" type="ORF">NEOLEDRAFT_1081249</name>
</gene>
<dbReference type="EMBL" id="KV425723">
    <property type="protein sequence ID" value="KZT18028.1"/>
    <property type="molecule type" value="Genomic_DNA"/>
</dbReference>
<dbReference type="AlphaFoldDB" id="A0A165M8H2"/>
<reference evidence="2 3" key="1">
    <citation type="journal article" date="2016" name="Mol. Biol. Evol.">
        <title>Comparative Genomics of Early-Diverging Mushroom-Forming Fungi Provides Insights into the Origins of Lignocellulose Decay Capabilities.</title>
        <authorList>
            <person name="Nagy L.G."/>
            <person name="Riley R."/>
            <person name="Tritt A."/>
            <person name="Adam C."/>
            <person name="Daum C."/>
            <person name="Floudas D."/>
            <person name="Sun H."/>
            <person name="Yadav J.S."/>
            <person name="Pangilinan J."/>
            <person name="Larsson K.H."/>
            <person name="Matsuura K."/>
            <person name="Barry K."/>
            <person name="Labutti K."/>
            <person name="Kuo R."/>
            <person name="Ohm R.A."/>
            <person name="Bhattacharya S.S."/>
            <person name="Shirouzu T."/>
            <person name="Yoshinaga Y."/>
            <person name="Martin F.M."/>
            <person name="Grigoriev I.V."/>
            <person name="Hibbett D.S."/>
        </authorList>
    </citation>
    <scope>NUCLEOTIDE SEQUENCE [LARGE SCALE GENOMIC DNA]</scope>
    <source>
        <strain evidence="2 3">HHB14362 ss-1</strain>
    </source>
</reference>
<organism evidence="2 3">
    <name type="scientific">Neolentinus lepideus HHB14362 ss-1</name>
    <dbReference type="NCBI Taxonomy" id="1314782"/>
    <lineage>
        <taxon>Eukaryota</taxon>
        <taxon>Fungi</taxon>
        <taxon>Dikarya</taxon>
        <taxon>Basidiomycota</taxon>
        <taxon>Agaricomycotina</taxon>
        <taxon>Agaricomycetes</taxon>
        <taxon>Gloeophyllales</taxon>
        <taxon>Gloeophyllaceae</taxon>
        <taxon>Neolentinus</taxon>
    </lineage>
</organism>
<dbReference type="SUPFAM" id="SSF46689">
    <property type="entry name" value="Homeodomain-like"/>
    <property type="match status" value="1"/>
</dbReference>
<proteinExistence type="predicted"/>
<dbReference type="InterPro" id="IPR009057">
    <property type="entry name" value="Homeodomain-like_sf"/>
</dbReference>
<evidence type="ECO:0000259" key="1">
    <source>
        <dbReference type="Pfam" id="PF05225"/>
    </source>
</evidence>
<protein>
    <recommendedName>
        <fullName evidence="1">HTH psq-type domain-containing protein</fullName>
    </recommendedName>
</protein>
<dbReference type="InParanoid" id="A0A165M8H2"/>
<feature type="non-terminal residue" evidence="2">
    <location>
        <position position="97"/>
    </location>
</feature>
<evidence type="ECO:0000313" key="3">
    <source>
        <dbReference type="Proteomes" id="UP000076761"/>
    </source>
</evidence>
<dbReference type="GO" id="GO:0003677">
    <property type="term" value="F:DNA binding"/>
    <property type="evidence" value="ECO:0007669"/>
    <property type="project" value="InterPro"/>
</dbReference>
<sequence length="97" mass="10934">MDLHVNNPQDSTTPVSIDSADYEQRLSSAVAAIRLSRLNSKGQPNLSIREAAKVFLISKSTLSDRYNGKLSRRDAHKNEQKLRPEAEKALVEWIKVM</sequence>